<dbReference type="PANTHER" id="PTHR12419:SF7">
    <property type="entry name" value="OTU DOMAIN-CONTAINING PROTEIN 3"/>
    <property type="match status" value="1"/>
</dbReference>
<protein>
    <recommendedName>
        <fullName evidence="1">OTU domain-containing protein</fullName>
    </recommendedName>
</protein>
<dbReference type="PANTHER" id="PTHR12419">
    <property type="entry name" value="OTU DOMAIN CONTAINING PROTEIN"/>
    <property type="match status" value="1"/>
</dbReference>
<proteinExistence type="predicted"/>
<dbReference type="HOGENOM" id="CLU_159076_0_0_1"/>
<dbReference type="Pfam" id="PF02338">
    <property type="entry name" value="OTU"/>
    <property type="match status" value="1"/>
</dbReference>
<evidence type="ECO:0000313" key="2">
    <source>
        <dbReference type="EnsemblProtists" id="EOD07515"/>
    </source>
</evidence>
<feature type="domain" description="OTU" evidence="1">
    <location>
        <begin position="13"/>
        <end position="141"/>
    </location>
</feature>
<dbReference type="Proteomes" id="UP000013827">
    <property type="component" value="Unassembled WGS sequence"/>
</dbReference>
<evidence type="ECO:0000313" key="3">
    <source>
        <dbReference type="Proteomes" id="UP000013827"/>
    </source>
</evidence>
<dbReference type="STRING" id="2903.R1CYV3"/>
<dbReference type="InterPro" id="IPR038765">
    <property type="entry name" value="Papain-like_cys_pep_sf"/>
</dbReference>
<evidence type="ECO:0000259" key="1">
    <source>
        <dbReference type="PROSITE" id="PS50802"/>
    </source>
</evidence>
<dbReference type="CDD" id="cd22771">
    <property type="entry name" value="OTU_plant_OTU7-like"/>
    <property type="match status" value="1"/>
</dbReference>
<name>A0A0D3I8D0_EMIH1</name>
<dbReference type="GeneID" id="17253665"/>
<dbReference type="GO" id="GO:0004843">
    <property type="term" value="F:cysteine-type deubiquitinase activity"/>
    <property type="evidence" value="ECO:0007669"/>
    <property type="project" value="TreeGrafter"/>
</dbReference>
<organism evidence="2 3">
    <name type="scientific">Emiliania huxleyi (strain CCMP1516)</name>
    <dbReference type="NCBI Taxonomy" id="280463"/>
    <lineage>
        <taxon>Eukaryota</taxon>
        <taxon>Haptista</taxon>
        <taxon>Haptophyta</taxon>
        <taxon>Prymnesiophyceae</taxon>
        <taxon>Isochrysidales</taxon>
        <taxon>Noelaerhabdaceae</taxon>
        <taxon>Emiliania</taxon>
    </lineage>
</organism>
<keyword evidence="3" id="KW-1185">Reference proteome</keyword>
<dbReference type="OMA" id="RIYSSIM"/>
<reference evidence="3" key="1">
    <citation type="journal article" date="2013" name="Nature">
        <title>Pan genome of the phytoplankton Emiliania underpins its global distribution.</title>
        <authorList>
            <person name="Read B.A."/>
            <person name="Kegel J."/>
            <person name="Klute M.J."/>
            <person name="Kuo A."/>
            <person name="Lefebvre S.C."/>
            <person name="Maumus F."/>
            <person name="Mayer C."/>
            <person name="Miller J."/>
            <person name="Monier A."/>
            <person name="Salamov A."/>
            <person name="Young J."/>
            <person name="Aguilar M."/>
            <person name="Claverie J.M."/>
            <person name="Frickenhaus S."/>
            <person name="Gonzalez K."/>
            <person name="Herman E.K."/>
            <person name="Lin Y.C."/>
            <person name="Napier J."/>
            <person name="Ogata H."/>
            <person name="Sarno A.F."/>
            <person name="Shmutz J."/>
            <person name="Schroeder D."/>
            <person name="de Vargas C."/>
            <person name="Verret F."/>
            <person name="von Dassow P."/>
            <person name="Valentin K."/>
            <person name="Van de Peer Y."/>
            <person name="Wheeler G."/>
            <person name="Dacks J.B."/>
            <person name="Delwiche C.F."/>
            <person name="Dyhrman S.T."/>
            <person name="Glockner G."/>
            <person name="John U."/>
            <person name="Richards T."/>
            <person name="Worden A.Z."/>
            <person name="Zhang X."/>
            <person name="Grigoriev I.V."/>
            <person name="Allen A.E."/>
            <person name="Bidle K."/>
            <person name="Borodovsky M."/>
            <person name="Bowler C."/>
            <person name="Brownlee C."/>
            <person name="Cock J.M."/>
            <person name="Elias M."/>
            <person name="Gladyshev V.N."/>
            <person name="Groth M."/>
            <person name="Guda C."/>
            <person name="Hadaegh A."/>
            <person name="Iglesias-Rodriguez M.D."/>
            <person name="Jenkins J."/>
            <person name="Jones B.M."/>
            <person name="Lawson T."/>
            <person name="Leese F."/>
            <person name="Lindquist E."/>
            <person name="Lobanov A."/>
            <person name="Lomsadze A."/>
            <person name="Malik S.B."/>
            <person name="Marsh M.E."/>
            <person name="Mackinder L."/>
            <person name="Mock T."/>
            <person name="Mueller-Roeber B."/>
            <person name="Pagarete A."/>
            <person name="Parker M."/>
            <person name="Probert I."/>
            <person name="Quesneville H."/>
            <person name="Raines C."/>
            <person name="Rensing S.A."/>
            <person name="Riano-Pachon D.M."/>
            <person name="Richier S."/>
            <person name="Rokitta S."/>
            <person name="Shiraiwa Y."/>
            <person name="Soanes D.M."/>
            <person name="van der Giezen M."/>
            <person name="Wahlund T.M."/>
            <person name="Williams B."/>
            <person name="Wilson W."/>
            <person name="Wolfe G."/>
            <person name="Wurch L.L."/>
        </authorList>
    </citation>
    <scope>NUCLEOTIDE SEQUENCE</scope>
</reference>
<dbReference type="InterPro" id="IPR050704">
    <property type="entry name" value="Peptidase_C85-like"/>
</dbReference>
<reference evidence="2" key="2">
    <citation type="submission" date="2024-10" db="UniProtKB">
        <authorList>
            <consortium name="EnsemblProtists"/>
        </authorList>
    </citation>
    <scope>IDENTIFICATION</scope>
</reference>
<dbReference type="PaxDb" id="2903-EOD07515"/>
<sequence>MANFARSLRLSGLKLFEVERDGNCFFRAIATGLGEHQGCHASYRERVVSHMEAHPDDYTPFLTFGEGDEEDDADFEQYLSRMRRDGEWAGQPELLAAVQALRVHLVVYQEERPSYRIECADKAAGCVRVSYHDGEHYNAVL</sequence>
<dbReference type="EnsemblProtists" id="EOD07515">
    <property type="protein sequence ID" value="EOD07515"/>
    <property type="gene ID" value="EMIHUDRAFT_68494"/>
</dbReference>
<dbReference type="KEGG" id="ehx:EMIHUDRAFT_68494"/>
<dbReference type="GO" id="GO:0016579">
    <property type="term" value="P:protein deubiquitination"/>
    <property type="evidence" value="ECO:0007669"/>
    <property type="project" value="TreeGrafter"/>
</dbReference>
<dbReference type="eggNOG" id="KOG2605">
    <property type="taxonomic scope" value="Eukaryota"/>
</dbReference>
<dbReference type="AlphaFoldDB" id="A0A0D3I8D0"/>
<dbReference type="RefSeq" id="XP_005759944.1">
    <property type="nucleotide sequence ID" value="XM_005759887.1"/>
</dbReference>
<dbReference type="SUPFAM" id="SSF54001">
    <property type="entry name" value="Cysteine proteinases"/>
    <property type="match status" value="1"/>
</dbReference>
<dbReference type="InterPro" id="IPR003323">
    <property type="entry name" value="OTU_dom"/>
</dbReference>
<accession>A0A0D3I8D0</accession>
<dbReference type="Gene3D" id="3.90.70.80">
    <property type="match status" value="1"/>
</dbReference>
<dbReference type="PROSITE" id="PS50802">
    <property type="entry name" value="OTU"/>
    <property type="match status" value="1"/>
</dbReference>